<dbReference type="EMBL" id="CP014782">
    <property type="protein sequence ID" value="AQS39295.1"/>
    <property type="molecule type" value="Genomic_DNA"/>
</dbReference>
<evidence type="ECO:0000313" key="4">
    <source>
        <dbReference type="Proteomes" id="UP000189545"/>
    </source>
</evidence>
<dbReference type="PROSITE" id="PS50846">
    <property type="entry name" value="HMA_2"/>
    <property type="match status" value="1"/>
</dbReference>
<dbReference type="Pfam" id="PF00403">
    <property type="entry name" value="HMA"/>
    <property type="match status" value="1"/>
</dbReference>
<protein>
    <submittedName>
        <fullName evidence="3">Copper chaperone</fullName>
    </submittedName>
</protein>
<dbReference type="CDD" id="cd00371">
    <property type="entry name" value="HMA"/>
    <property type="match status" value="1"/>
</dbReference>
<dbReference type="RefSeq" id="WP_077754225.1">
    <property type="nucleotide sequence ID" value="NZ_CP014782.1"/>
</dbReference>
<dbReference type="GO" id="GO:0046872">
    <property type="term" value="F:metal ion binding"/>
    <property type="evidence" value="ECO:0007669"/>
    <property type="project" value="InterPro"/>
</dbReference>
<evidence type="ECO:0000256" key="1">
    <source>
        <dbReference type="SAM" id="MobiDB-lite"/>
    </source>
</evidence>
<organism evidence="3 4">
    <name type="scientific">Shewanella psychrophila</name>
    <dbReference type="NCBI Taxonomy" id="225848"/>
    <lineage>
        <taxon>Bacteria</taxon>
        <taxon>Pseudomonadati</taxon>
        <taxon>Pseudomonadota</taxon>
        <taxon>Gammaproteobacteria</taxon>
        <taxon>Alteromonadales</taxon>
        <taxon>Shewanellaceae</taxon>
        <taxon>Shewanella</taxon>
    </lineage>
</organism>
<dbReference type="STRING" id="225848.Sps_04189"/>
<reference evidence="3 4" key="1">
    <citation type="submission" date="2016-03" db="EMBL/GenBank/DDBJ databases">
        <title>Complete genome sequence of Shewanella psychrophila WP2, a deep sea bacterium isolated from west Pacific sediment.</title>
        <authorList>
            <person name="Xu G."/>
            <person name="Jian H."/>
        </authorList>
    </citation>
    <scope>NUCLEOTIDE SEQUENCE [LARGE SCALE GENOMIC DNA]</scope>
    <source>
        <strain evidence="3 4">WP2</strain>
    </source>
</reference>
<gene>
    <name evidence="3" type="ORF">Sps_04189</name>
</gene>
<evidence type="ECO:0000259" key="2">
    <source>
        <dbReference type="PROSITE" id="PS50846"/>
    </source>
</evidence>
<name>A0A1S6HUR1_9GAMM</name>
<dbReference type="PRINTS" id="PR00946">
    <property type="entry name" value="HGSCAVENGER"/>
</dbReference>
<dbReference type="InterPro" id="IPR006121">
    <property type="entry name" value="HMA_dom"/>
</dbReference>
<dbReference type="InterPro" id="IPR036163">
    <property type="entry name" value="HMA_dom_sf"/>
</dbReference>
<dbReference type="Proteomes" id="UP000189545">
    <property type="component" value="Chromosome"/>
</dbReference>
<dbReference type="Gene3D" id="3.30.70.100">
    <property type="match status" value="1"/>
</dbReference>
<keyword evidence="4" id="KW-1185">Reference proteome</keyword>
<proteinExistence type="predicted"/>
<dbReference type="SUPFAM" id="SSF55008">
    <property type="entry name" value="HMA, heavy metal-associated domain"/>
    <property type="match status" value="1"/>
</dbReference>
<feature type="region of interest" description="Disordered" evidence="1">
    <location>
        <begin position="98"/>
        <end position="119"/>
    </location>
</feature>
<dbReference type="InterPro" id="IPR001802">
    <property type="entry name" value="MerP/CopZ"/>
</dbReference>
<dbReference type="KEGG" id="spsw:Sps_04189"/>
<accession>A0A1S6HUR1</accession>
<dbReference type="OrthoDB" id="7205933at2"/>
<evidence type="ECO:0000313" key="3">
    <source>
        <dbReference type="EMBL" id="AQS39295.1"/>
    </source>
</evidence>
<sequence length="119" mass="12897">MKVRILVSKKSTITTAISLVLLAPVLGIMPTVASAESRSVNLMVPTMDCGMCLITVRKALENLDGVEQAKVDFNDKTAKVIFDDDKVSVERLMQATKEAGYPSEGVEPNKLKNSNKGNE</sequence>
<dbReference type="AlphaFoldDB" id="A0A1S6HUR1"/>
<feature type="domain" description="HMA" evidence="2">
    <location>
        <begin position="38"/>
        <end position="104"/>
    </location>
</feature>